<dbReference type="InterPro" id="IPR019734">
    <property type="entry name" value="TPR_rpt"/>
</dbReference>
<dbReference type="SMART" id="SM00028">
    <property type="entry name" value="TPR"/>
    <property type="match status" value="3"/>
</dbReference>
<comment type="caution">
    <text evidence="3">The sequence shown here is derived from an EMBL/GenBank/DDBJ whole genome shotgun (WGS) entry which is preliminary data.</text>
</comment>
<proteinExistence type="predicted"/>
<dbReference type="EMBL" id="SLUB01000018">
    <property type="protein sequence ID" value="THE12325.1"/>
    <property type="molecule type" value="Genomic_DNA"/>
</dbReference>
<keyword evidence="4" id="KW-1185">Reference proteome</keyword>
<keyword evidence="2" id="KW-1133">Transmembrane helix</keyword>
<dbReference type="InterPro" id="IPR011990">
    <property type="entry name" value="TPR-like_helical_dom_sf"/>
</dbReference>
<feature type="transmembrane region" description="Helical" evidence="2">
    <location>
        <begin position="201"/>
        <end position="219"/>
    </location>
</feature>
<dbReference type="OrthoDB" id="2868734at2"/>
<reference evidence="3 4" key="1">
    <citation type="journal article" date="2019" name="Indoor Air">
        <title>Impacts of indoor surface finishes on bacterial viability.</title>
        <authorList>
            <person name="Hu J."/>
            <person name="Maamar S.B."/>
            <person name="Glawe A.J."/>
            <person name="Gottel N."/>
            <person name="Gilbert J.A."/>
            <person name="Hartmann E.M."/>
        </authorList>
    </citation>
    <scope>NUCLEOTIDE SEQUENCE [LARGE SCALE GENOMIC DNA]</scope>
    <source>
        <strain evidence="3 4">AF060A6</strain>
    </source>
</reference>
<organism evidence="3 4">
    <name type="scientific">Bacillus timonensis</name>
    <dbReference type="NCBI Taxonomy" id="1033734"/>
    <lineage>
        <taxon>Bacteria</taxon>
        <taxon>Bacillati</taxon>
        <taxon>Bacillota</taxon>
        <taxon>Bacilli</taxon>
        <taxon>Bacillales</taxon>
        <taxon>Bacillaceae</taxon>
        <taxon>Bacillus</taxon>
    </lineage>
</organism>
<feature type="coiled-coil region" evidence="1">
    <location>
        <begin position="237"/>
        <end position="285"/>
    </location>
</feature>
<dbReference type="Pfam" id="PF13174">
    <property type="entry name" value="TPR_6"/>
    <property type="match status" value="1"/>
</dbReference>
<keyword evidence="1" id="KW-0175">Coiled coil</keyword>
<dbReference type="RefSeq" id="WP_136379766.1">
    <property type="nucleotide sequence ID" value="NZ_SLUB01000018.1"/>
</dbReference>
<dbReference type="SUPFAM" id="SSF48452">
    <property type="entry name" value="TPR-like"/>
    <property type="match status" value="1"/>
</dbReference>
<dbReference type="AlphaFoldDB" id="A0A4S3PSN2"/>
<evidence type="ECO:0000256" key="1">
    <source>
        <dbReference type="SAM" id="Coils"/>
    </source>
</evidence>
<dbReference type="Proteomes" id="UP000306477">
    <property type="component" value="Unassembled WGS sequence"/>
</dbReference>
<keyword evidence="2" id="KW-0472">Membrane</keyword>
<sequence length="431" mass="49414">MKQLTSKYNKAIQLLKEGRLEEAKGMLESILASAPFHSETNWTAGLVEIMMGNPVAGLSYWERVSAEQFPQIHERKEQILSTLGAYEEVRTVYNQALSFVKEGKVKEAKGVLSPLLQRDSPFPLPQDVYRLYFIILFESGKMDQAFDFFSSSPIWIQKSPSIKRFITAVKDGLLTEKTVKEREKSSELALQRRKKRKQKRLILSASALAVVVAGGIYISSQDWKSVPTNYEVSSSGEKQANTNSTEFEKKIAELESQLTNVESEKESLKKELELELAKVSEYETTEALYKKANVDLTSLRSEEARQEFNSGYSFYKKGDYERAKEKFELSHQLDSTQYFSDDSLYYYIQTEQKLGSLSGDSELFQQFFTNTSEHYLESPYQDDLLVVQANAYYREGKMDQALDILSKVQEQFPNEWTASYAKKLSTAIKER</sequence>
<evidence type="ECO:0000313" key="3">
    <source>
        <dbReference type="EMBL" id="THE12325.1"/>
    </source>
</evidence>
<accession>A0A4S3PSN2</accession>
<evidence type="ECO:0000313" key="4">
    <source>
        <dbReference type="Proteomes" id="UP000306477"/>
    </source>
</evidence>
<dbReference type="Gene3D" id="1.25.40.10">
    <property type="entry name" value="Tetratricopeptide repeat domain"/>
    <property type="match status" value="2"/>
</dbReference>
<protein>
    <submittedName>
        <fullName evidence="3">Tetratricopeptide repeat protein</fullName>
    </submittedName>
</protein>
<keyword evidence="2" id="KW-0812">Transmembrane</keyword>
<name>A0A4S3PSN2_9BACI</name>
<gene>
    <name evidence="3" type="ORF">E1I69_11525</name>
</gene>
<evidence type="ECO:0000256" key="2">
    <source>
        <dbReference type="SAM" id="Phobius"/>
    </source>
</evidence>